<keyword evidence="3" id="KW-1185">Reference proteome</keyword>
<dbReference type="Proteomes" id="UP000018468">
    <property type="component" value="Linkage group LG24"/>
</dbReference>
<dbReference type="GO" id="GO:0016747">
    <property type="term" value="F:acyltransferase activity, transferring groups other than amino-acyl groups"/>
    <property type="evidence" value="ECO:0007669"/>
    <property type="project" value="InterPro"/>
</dbReference>
<evidence type="ECO:0000259" key="1">
    <source>
        <dbReference type="PROSITE" id="PS51186"/>
    </source>
</evidence>
<dbReference type="InParanoid" id="W5MQ82"/>
<dbReference type="EMBL" id="AHAT01028117">
    <property type="status" value="NOT_ANNOTATED_CDS"/>
    <property type="molecule type" value="Genomic_DNA"/>
</dbReference>
<dbReference type="eggNOG" id="ENOG502SM5T">
    <property type="taxonomic scope" value="Eukaryota"/>
</dbReference>
<protein>
    <submittedName>
        <fullName evidence="2">Histidine N-acetyltransferase-like</fullName>
    </submittedName>
</protein>
<dbReference type="PROSITE" id="PS51186">
    <property type="entry name" value="GNAT"/>
    <property type="match status" value="1"/>
</dbReference>
<feature type="domain" description="N-acetyltransferase" evidence="1">
    <location>
        <begin position="42"/>
        <end position="232"/>
    </location>
</feature>
<sequence length="374" mass="41589">MFGLLTQLRLTTPALRGSAIPAASRVLADLGKAAIHSGQLELEFCPAREEDMEQVLAISDDCFSGLDYMAETYHHWLREPDRFVFLAKKHGRVLLLLSKSSPAEGSFFQPGLLPPQIALGSALLVDGRRTAIGQGVRVDPAHRSQGVAFAVRRHLIQFIKTYFPQVTTNRWTMETEPRPDADIRLLAREAVLTLCCEVADLGPFLQELGTKLGQQTGGGGPQPVTLSQVEAERLVLSHHVVQNLLPAGTIMNDWEPFQPLESNLEILRRRGLTWVADRAELPSALSLCTTPHRVPYRADALHFNINIFSGEQTPARAVLLAQLQGLLPSLRGYVIFGICLRPCLWAGMRDFCRSSSGVSFFREHWEQLLLERDV</sequence>
<dbReference type="Pfam" id="PF24066">
    <property type="entry name" value="Hisat_C"/>
    <property type="match status" value="1"/>
</dbReference>
<organism evidence="2 3">
    <name type="scientific">Lepisosteus oculatus</name>
    <name type="common">Spotted gar</name>
    <dbReference type="NCBI Taxonomy" id="7918"/>
    <lineage>
        <taxon>Eukaryota</taxon>
        <taxon>Metazoa</taxon>
        <taxon>Chordata</taxon>
        <taxon>Craniata</taxon>
        <taxon>Vertebrata</taxon>
        <taxon>Euteleostomi</taxon>
        <taxon>Actinopterygii</taxon>
        <taxon>Neopterygii</taxon>
        <taxon>Holostei</taxon>
        <taxon>Semionotiformes</taxon>
        <taxon>Lepisosteidae</taxon>
        <taxon>Lepisosteus</taxon>
    </lineage>
</organism>
<dbReference type="PANTHER" id="PTHR47403">
    <property type="entry name" value="LOC100145250 PROTEIN"/>
    <property type="match status" value="1"/>
</dbReference>
<dbReference type="PANTHER" id="PTHR47403:SF2">
    <property type="entry name" value="N-ACETYLTRANSFERASE 16,-LIKE"/>
    <property type="match status" value="1"/>
</dbReference>
<name>W5MQ82_LEPOC</name>
<dbReference type="Bgee" id="ENSLOCG00000008669">
    <property type="expression patterns" value="Expressed in muscle tissue and 13 other cell types or tissues"/>
</dbReference>
<proteinExistence type="predicted"/>
<dbReference type="OMA" id="DYMAAFF"/>
<reference evidence="2" key="2">
    <citation type="submission" date="2025-08" db="UniProtKB">
        <authorList>
            <consortium name="Ensembl"/>
        </authorList>
    </citation>
    <scope>IDENTIFICATION</scope>
</reference>
<dbReference type="InterPro" id="IPR016181">
    <property type="entry name" value="Acyl_CoA_acyltransferase"/>
</dbReference>
<dbReference type="InterPro" id="IPR056483">
    <property type="entry name" value="Hisat_C"/>
</dbReference>
<dbReference type="InterPro" id="IPR000182">
    <property type="entry name" value="GNAT_dom"/>
</dbReference>
<dbReference type="EMBL" id="AHAT01028118">
    <property type="status" value="NOT_ANNOTATED_CDS"/>
    <property type="molecule type" value="Genomic_DNA"/>
</dbReference>
<dbReference type="Ensembl" id="ENSLOCT00000010556.1">
    <property type="protein sequence ID" value="ENSLOCP00000010541.1"/>
    <property type="gene ID" value="ENSLOCG00000008669.1"/>
</dbReference>
<dbReference type="GeneTree" id="ENSGT00940000165408"/>
<dbReference type="Gene3D" id="3.40.630.30">
    <property type="match status" value="1"/>
</dbReference>
<reference evidence="2" key="3">
    <citation type="submission" date="2025-09" db="UniProtKB">
        <authorList>
            <consortium name="Ensembl"/>
        </authorList>
    </citation>
    <scope>IDENTIFICATION</scope>
</reference>
<dbReference type="AlphaFoldDB" id="W5MQ82"/>
<evidence type="ECO:0000313" key="3">
    <source>
        <dbReference type="Proteomes" id="UP000018468"/>
    </source>
</evidence>
<accession>W5MQ82</accession>
<evidence type="ECO:0000313" key="2">
    <source>
        <dbReference type="Ensembl" id="ENSLOCP00000010541.1"/>
    </source>
</evidence>
<reference evidence="3" key="1">
    <citation type="submission" date="2011-12" db="EMBL/GenBank/DDBJ databases">
        <title>The Draft Genome of Lepisosteus oculatus.</title>
        <authorList>
            <consortium name="The Broad Institute Genome Assembly &amp; Analysis Group"/>
            <consortium name="Computational R&amp;D Group"/>
            <consortium name="and Sequencing Platform"/>
            <person name="Di Palma F."/>
            <person name="Alfoldi J."/>
            <person name="Johnson J."/>
            <person name="Berlin A."/>
            <person name="Gnerre S."/>
            <person name="Jaffe D."/>
            <person name="MacCallum I."/>
            <person name="Young S."/>
            <person name="Walker B.J."/>
            <person name="Lander E.S."/>
            <person name="Lindblad-Toh K."/>
        </authorList>
    </citation>
    <scope>NUCLEOTIDE SEQUENCE [LARGE SCALE GENOMIC DNA]</scope>
</reference>
<dbReference type="SUPFAM" id="SSF55729">
    <property type="entry name" value="Acyl-CoA N-acyltransferases (Nat)"/>
    <property type="match status" value="1"/>
</dbReference>